<dbReference type="PANTHER" id="PTHR43343:SF3">
    <property type="entry name" value="PROTEASE DO-LIKE 8, CHLOROPLASTIC"/>
    <property type="match status" value="1"/>
</dbReference>
<dbReference type="SUPFAM" id="SSF50156">
    <property type="entry name" value="PDZ domain-like"/>
    <property type="match status" value="1"/>
</dbReference>
<dbReference type="EMBL" id="SGBD01000001">
    <property type="protein sequence ID" value="RZD15205.1"/>
    <property type="molecule type" value="Genomic_DNA"/>
</dbReference>
<dbReference type="PROSITE" id="PS50106">
    <property type="entry name" value="PDZ"/>
    <property type="match status" value="1"/>
</dbReference>
<dbReference type="PRINTS" id="PR00834">
    <property type="entry name" value="PROTEASES2C"/>
</dbReference>
<dbReference type="Gene3D" id="2.30.42.10">
    <property type="match status" value="2"/>
</dbReference>
<name>A0A519BD66_9DELT</name>
<dbReference type="Gene3D" id="2.40.10.10">
    <property type="entry name" value="Trypsin-like serine proteases"/>
    <property type="match status" value="2"/>
</dbReference>
<dbReference type="InterPro" id="IPR051201">
    <property type="entry name" value="Chloro_Bact_Ser_Proteases"/>
</dbReference>
<dbReference type="SUPFAM" id="SSF50494">
    <property type="entry name" value="Trypsin-like serine proteases"/>
    <property type="match status" value="1"/>
</dbReference>
<reference evidence="5 6" key="1">
    <citation type="submission" date="2019-01" db="EMBL/GenBank/DDBJ databases">
        <title>Insights into ecological role of a new deltaproteobacterial order Candidatus Sinidesulfobacterales (Sva0485) by metagenomics and metatranscriptomics.</title>
        <authorList>
            <person name="Tan S."/>
            <person name="Liu J."/>
            <person name="Fang Y."/>
            <person name="Hedlund B.P."/>
            <person name="Lian Z.H."/>
            <person name="Huang L.Y."/>
            <person name="Li J.T."/>
            <person name="Huang L.N."/>
            <person name="Li W.J."/>
            <person name="Jiang H.C."/>
            <person name="Dong H.L."/>
            <person name="Shu W.S."/>
        </authorList>
    </citation>
    <scope>NUCLEOTIDE SEQUENCE [LARGE SCALE GENOMIC DNA]</scope>
    <source>
        <strain evidence="5">AP3</strain>
    </source>
</reference>
<dbReference type="Pfam" id="PF13180">
    <property type="entry name" value="PDZ_2"/>
    <property type="match status" value="1"/>
</dbReference>
<dbReference type="Pfam" id="PF13365">
    <property type="entry name" value="Trypsin_2"/>
    <property type="match status" value="1"/>
</dbReference>
<comment type="caution">
    <text evidence="5">The sequence shown here is derived from an EMBL/GenBank/DDBJ whole genome shotgun (WGS) entry which is preliminary data.</text>
</comment>
<dbReference type="AlphaFoldDB" id="A0A519BD66"/>
<evidence type="ECO:0000256" key="2">
    <source>
        <dbReference type="ARBA" id="ARBA00022670"/>
    </source>
</evidence>
<dbReference type="Proteomes" id="UP000320813">
    <property type="component" value="Unassembled WGS sequence"/>
</dbReference>
<evidence type="ECO:0000256" key="3">
    <source>
        <dbReference type="ARBA" id="ARBA00022801"/>
    </source>
</evidence>
<organism evidence="5 6">
    <name type="scientific">Candidatus Acidulodesulfobacterium ferriphilum</name>
    <dbReference type="NCBI Taxonomy" id="2597223"/>
    <lineage>
        <taxon>Bacteria</taxon>
        <taxon>Deltaproteobacteria</taxon>
        <taxon>Candidatus Acidulodesulfobacterales</taxon>
        <taxon>Candidatus Acidulodesulfobacterium</taxon>
    </lineage>
</organism>
<gene>
    <name evidence="5" type="ORF">EVJ47_02755</name>
</gene>
<proteinExistence type="inferred from homology"/>
<evidence type="ECO:0000256" key="1">
    <source>
        <dbReference type="ARBA" id="ARBA00010541"/>
    </source>
</evidence>
<feature type="domain" description="PDZ" evidence="4">
    <location>
        <begin position="245"/>
        <end position="313"/>
    </location>
</feature>
<dbReference type="GO" id="GO:0006508">
    <property type="term" value="P:proteolysis"/>
    <property type="evidence" value="ECO:0007669"/>
    <property type="project" value="UniProtKB-KW"/>
</dbReference>
<evidence type="ECO:0000259" key="4">
    <source>
        <dbReference type="PROSITE" id="PS50106"/>
    </source>
</evidence>
<dbReference type="PANTHER" id="PTHR43343">
    <property type="entry name" value="PEPTIDASE S12"/>
    <property type="match status" value="1"/>
</dbReference>
<dbReference type="InterPro" id="IPR043504">
    <property type="entry name" value="Peptidase_S1_PA_chymotrypsin"/>
</dbReference>
<dbReference type="CDD" id="cd06779">
    <property type="entry name" value="cpPDZ_Deg_HtrA-like"/>
    <property type="match status" value="1"/>
</dbReference>
<evidence type="ECO:0000313" key="5">
    <source>
        <dbReference type="EMBL" id="RZD15205.1"/>
    </source>
</evidence>
<dbReference type="InterPro" id="IPR001478">
    <property type="entry name" value="PDZ"/>
</dbReference>
<dbReference type="InterPro" id="IPR009003">
    <property type="entry name" value="Peptidase_S1_PA"/>
</dbReference>
<evidence type="ECO:0000313" key="6">
    <source>
        <dbReference type="Proteomes" id="UP000320813"/>
    </source>
</evidence>
<dbReference type="InterPro" id="IPR001940">
    <property type="entry name" value="Peptidase_S1C"/>
</dbReference>
<keyword evidence="3" id="KW-0378">Hydrolase</keyword>
<keyword evidence="2 5" id="KW-0645">Protease</keyword>
<dbReference type="InterPro" id="IPR036034">
    <property type="entry name" value="PDZ_sf"/>
</dbReference>
<accession>A0A519BD66</accession>
<comment type="similarity">
    <text evidence="1">Belongs to the peptidase S1C family.</text>
</comment>
<dbReference type="GO" id="GO:0004252">
    <property type="term" value="F:serine-type endopeptidase activity"/>
    <property type="evidence" value="ECO:0007669"/>
    <property type="project" value="InterPro"/>
</dbReference>
<protein>
    <submittedName>
        <fullName evidence="5">Trypsin-like serine protease</fullName>
    </submittedName>
</protein>
<sequence>MFFRRLHRYSFTILILIFFTALTYNLFAKQSYAYRNNKSKSGSIVERLFNKLKPSVVHIEVLGVTRLKNGAIMPEEDIGTGFFISKNGDILTNFHVIGNAGKIYISFLKYKDIRANVIGTDPSSDIAVIHINPDGKTIIPVIMGNSDNLRVGERVMAIGNPYNLYQTVTTGIISGLKRSLFFPSARFYGNIIQTDASINFGNSGGPLVDYEGRVIGINTAKLANSAQNIGFAIPINLAKKNIPELIKYGRVIRPWLGIEAIKLTESLSTLLDIKYVKRGLLVEKVFSGSPAFKAGLVAGDRIIAMKNITYVVGGDIITRINNKKVYSFSRLEELINTFAPGQVIVLKVHRGKSVRLVKVRLSSMP</sequence>